<reference evidence="4 6" key="1">
    <citation type="submission" date="2020-01" db="EMBL/GenBank/DDBJ databases">
        <authorList>
            <consortium name="DOE Joint Genome Institute"/>
            <person name="Haridas S."/>
            <person name="Albert R."/>
            <person name="Binder M."/>
            <person name="Bloem J."/>
            <person name="Labutti K."/>
            <person name="Salamov A."/>
            <person name="Andreopoulos B."/>
            <person name="Baker S.E."/>
            <person name="Barry K."/>
            <person name="Bills G."/>
            <person name="Bluhm B.H."/>
            <person name="Cannon C."/>
            <person name="Castanera R."/>
            <person name="Culley D.E."/>
            <person name="Daum C."/>
            <person name="Ezra D."/>
            <person name="Gonzalez J.B."/>
            <person name="Henrissat B."/>
            <person name="Kuo A."/>
            <person name="Liang C."/>
            <person name="Lipzen A."/>
            <person name="Lutzoni F."/>
            <person name="Magnuson J."/>
            <person name="Mondo S."/>
            <person name="Nolan M."/>
            <person name="Ohm R."/>
            <person name="Pangilinan J."/>
            <person name="Park H.-J."/>
            <person name="Ramirez L."/>
            <person name="Alfaro M."/>
            <person name="Sun H."/>
            <person name="Tritt A."/>
            <person name="Yoshinaga Y."/>
            <person name="Zwiers L.-H."/>
            <person name="Turgeon B.G."/>
            <person name="Goodwin S.B."/>
            <person name="Spatafora J.W."/>
            <person name="Crous P.W."/>
            <person name="Grigoriev I.V."/>
        </authorList>
    </citation>
    <scope>NUCLEOTIDE SEQUENCE</scope>
    <source>
        <strain evidence="4 6">CBS 781.70</strain>
    </source>
</reference>
<dbReference type="InterPro" id="IPR051222">
    <property type="entry name" value="PPR/CCM1_RNA-binding"/>
</dbReference>
<dbReference type="NCBIfam" id="TIGR00756">
    <property type="entry name" value="PPR"/>
    <property type="match status" value="1"/>
</dbReference>
<evidence type="ECO:0000256" key="2">
    <source>
        <dbReference type="PROSITE-ProRule" id="PRU00708"/>
    </source>
</evidence>
<sequence>MLKRCIGLQHACNHARFRIAVNAPTIRTLTVRRLVAEGNPRTPKNGGSERRASDSHERGSNRKDGRAADSHDRSANRKDGSGPNAVVRRPSHNPKSLEAELRWLKDPVRLADHVQRLLLLSEVSKATEMIHLASKTQKCTVPWNLLLDHLMRSGKVNEAMKTFNDMKKRAQAPDSYTFTTLLRGLARYADKVPTAPSRAVALFHSMSAPNSRVEPMTMHANAALSVCARGNAADELWGIISRLPEHGPCAPDHITYSIVLTFLHDQVLADNELKDFANSQFLKRVEEGNEKMRQVEEAVLRGRRIWAIVRDKWMNGDIVVEEGLVCAMGRLLLLSNDVANVRDIFVLAEQTMGIPNISKKKEEGAVSLLPAGSSGTRPGVDGVDKTDKLEEHEHGESDRKAGISLDVPSLDPSEGPRENEFTLIPQLVSGQNALVPNDSAVSTRTPNRRPTRHVPISYVKLGNNTLSLLLEACLKLRLKVIASEYFSLLTSKSGPGWDTLLPDEAAMDMLLRVFRATRSSQETVHALEVDFPAAGIKPTRSSYLIALSACARRLKNLSGAFRDADNIVRMMFEQSIHDPKCLSVYVTTAQKAHGRVENMAAIHRLLQAVEPLRGYVLGHKHARHYSQADCLAVLKELRGRITVVLDTLGQKLGEGYKEELKAKMKDVDSIIFEAHHQEPVRKIHRDGGEGREG</sequence>
<dbReference type="RefSeq" id="XP_033534611.1">
    <property type="nucleotide sequence ID" value="XM_033682835.1"/>
</dbReference>
<feature type="compositionally biased region" description="Basic and acidic residues" evidence="3">
    <location>
        <begin position="47"/>
        <end position="80"/>
    </location>
</feature>
<dbReference type="GeneID" id="54423405"/>
<name>A0A6G1G4Z4_9PEZI</name>
<feature type="region of interest" description="Disordered" evidence="3">
    <location>
        <begin position="34"/>
        <end position="93"/>
    </location>
</feature>
<feature type="region of interest" description="Disordered" evidence="3">
    <location>
        <begin position="390"/>
        <end position="418"/>
    </location>
</feature>
<feature type="compositionally biased region" description="Basic and acidic residues" evidence="3">
    <location>
        <begin position="390"/>
        <end position="401"/>
    </location>
</feature>
<evidence type="ECO:0000313" key="4">
    <source>
        <dbReference type="EMBL" id="KAF1812980.1"/>
    </source>
</evidence>
<evidence type="ECO:0000313" key="5">
    <source>
        <dbReference type="Proteomes" id="UP000504638"/>
    </source>
</evidence>
<organism evidence="4">
    <name type="scientific">Eremomyces bilateralis CBS 781.70</name>
    <dbReference type="NCBI Taxonomy" id="1392243"/>
    <lineage>
        <taxon>Eukaryota</taxon>
        <taxon>Fungi</taxon>
        <taxon>Dikarya</taxon>
        <taxon>Ascomycota</taxon>
        <taxon>Pezizomycotina</taxon>
        <taxon>Dothideomycetes</taxon>
        <taxon>Dothideomycetes incertae sedis</taxon>
        <taxon>Eremomycetales</taxon>
        <taxon>Eremomycetaceae</taxon>
        <taxon>Eremomyces</taxon>
    </lineage>
</organism>
<accession>A0A6G1G4Z4</accession>
<dbReference type="InterPro" id="IPR002885">
    <property type="entry name" value="PPR_rpt"/>
</dbReference>
<dbReference type="Proteomes" id="UP000504638">
    <property type="component" value="Unplaced"/>
</dbReference>
<evidence type="ECO:0000256" key="1">
    <source>
        <dbReference type="ARBA" id="ARBA00022737"/>
    </source>
</evidence>
<keyword evidence="5" id="KW-1185">Reference proteome</keyword>
<gene>
    <name evidence="4 6" type="ORF">P152DRAFT_513983</name>
</gene>
<feature type="repeat" description="PPR" evidence="2">
    <location>
        <begin position="139"/>
        <end position="173"/>
    </location>
</feature>
<keyword evidence="1" id="KW-0677">Repeat</keyword>
<dbReference type="Pfam" id="PF13041">
    <property type="entry name" value="PPR_2"/>
    <property type="match status" value="1"/>
</dbReference>
<evidence type="ECO:0008006" key="7">
    <source>
        <dbReference type="Google" id="ProtNLM"/>
    </source>
</evidence>
<dbReference type="AlphaFoldDB" id="A0A6G1G4Z4"/>
<proteinExistence type="predicted"/>
<evidence type="ECO:0000313" key="6">
    <source>
        <dbReference type="RefSeq" id="XP_033534611.1"/>
    </source>
</evidence>
<dbReference type="PROSITE" id="PS51375">
    <property type="entry name" value="PPR"/>
    <property type="match status" value="1"/>
</dbReference>
<reference evidence="6" key="2">
    <citation type="submission" date="2020-04" db="EMBL/GenBank/DDBJ databases">
        <authorList>
            <consortium name="NCBI Genome Project"/>
        </authorList>
    </citation>
    <scope>NUCLEOTIDE SEQUENCE</scope>
    <source>
        <strain evidence="6">CBS 781.70</strain>
    </source>
</reference>
<reference evidence="6" key="3">
    <citation type="submission" date="2025-04" db="UniProtKB">
        <authorList>
            <consortium name="RefSeq"/>
        </authorList>
    </citation>
    <scope>IDENTIFICATION</scope>
    <source>
        <strain evidence="6">CBS 781.70</strain>
    </source>
</reference>
<dbReference type="Gene3D" id="1.25.40.10">
    <property type="entry name" value="Tetratricopeptide repeat domain"/>
    <property type="match status" value="1"/>
</dbReference>
<dbReference type="InterPro" id="IPR011990">
    <property type="entry name" value="TPR-like_helical_dom_sf"/>
</dbReference>
<dbReference type="EMBL" id="ML975156">
    <property type="protein sequence ID" value="KAF1812980.1"/>
    <property type="molecule type" value="Genomic_DNA"/>
</dbReference>
<dbReference type="PANTHER" id="PTHR47942:SF63">
    <property type="entry name" value="PENTATRICOPEPTIDE REPEAT-CONTAINING PROTEIN"/>
    <property type="match status" value="1"/>
</dbReference>
<dbReference type="PANTHER" id="PTHR47942">
    <property type="entry name" value="TETRATRICOPEPTIDE REPEAT (TPR)-LIKE SUPERFAMILY PROTEIN-RELATED"/>
    <property type="match status" value="1"/>
</dbReference>
<dbReference type="OrthoDB" id="185373at2759"/>
<evidence type="ECO:0000256" key="3">
    <source>
        <dbReference type="SAM" id="MobiDB-lite"/>
    </source>
</evidence>
<protein>
    <recommendedName>
        <fullName evidence="7">Pentatricopeptide repeat protein</fullName>
    </recommendedName>
</protein>